<feature type="compositionally biased region" description="Polar residues" evidence="1">
    <location>
        <begin position="53"/>
        <end position="62"/>
    </location>
</feature>
<feature type="compositionally biased region" description="Low complexity" evidence="1">
    <location>
        <begin position="10"/>
        <end position="23"/>
    </location>
</feature>
<dbReference type="HOGENOM" id="CLU_938034_0_0_1"/>
<accession>J3KVE6</accession>
<evidence type="ECO:0000256" key="1">
    <source>
        <dbReference type="SAM" id="MobiDB-lite"/>
    </source>
</evidence>
<dbReference type="Proteomes" id="UP000006038">
    <property type="component" value="Unassembled WGS sequence"/>
</dbReference>
<keyword evidence="3" id="KW-1185">Reference proteome</keyword>
<feature type="region of interest" description="Disordered" evidence="1">
    <location>
        <begin position="1"/>
        <end position="62"/>
    </location>
</feature>
<feature type="compositionally biased region" description="Gly residues" evidence="1">
    <location>
        <begin position="194"/>
        <end position="208"/>
    </location>
</feature>
<dbReference type="Gramene" id="OB0163G10020.1">
    <property type="protein sequence ID" value="OB0163G10020.1"/>
    <property type="gene ID" value="OB0163G10020"/>
</dbReference>
<sequence length="297" mass="31291">MEILYWSSEGTPAGSPEGSAGSGMRSNFSREMSAGSGARAERPRQRKSIGRPASTSRATSLQGAISAAAVDGFQACAGTPSRSSETRNGNGRAVAIANRDQGRRMSWWETAGIGECASARSLSLELEKTKMKWSSGEECTENLQTGMWSAADMAEATAAGDSAKSRPATRAKRARRNWPSSSSICSERSTTHQGTGGTGGKAGDGCTGNGATWPSGVTRPRGGGDGVVAAVGEPSGVEASPADVVASEGVRREATRRRMAIESEEDPGLRGRLQSRATWCRPRHRRQRTGRRQEATR</sequence>
<feature type="compositionally biased region" description="Basic residues" evidence="1">
    <location>
        <begin position="281"/>
        <end position="290"/>
    </location>
</feature>
<evidence type="ECO:0000313" key="3">
    <source>
        <dbReference type="Proteomes" id="UP000006038"/>
    </source>
</evidence>
<feature type="compositionally biased region" description="Basic residues" evidence="1">
    <location>
        <begin position="167"/>
        <end position="176"/>
    </location>
</feature>
<feature type="region of interest" description="Disordered" evidence="1">
    <location>
        <begin position="78"/>
        <end position="97"/>
    </location>
</feature>
<dbReference type="EnsemblPlants" id="OB0163G10020.1">
    <property type="protein sequence ID" value="OB0163G10020.1"/>
    <property type="gene ID" value="OB0163G10020"/>
</dbReference>
<feature type="region of interest" description="Disordered" evidence="1">
    <location>
        <begin position="155"/>
        <end position="297"/>
    </location>
</feature>
<organism evidence="2">
    <name type="scientific">Oryza brachyantha</name>
    <name type="common">malo sina</name>
    <dbReference type="NCBI Taxonomy" id="4533"/>
    <lineage>
        <taxon>Eukaryota</taxon>
        <taxon>Viridiplantae</taxon>
        <taxon>Streptophyta</taxon>
        <taxon>Embryophyta</taxon>
        <taxon>Tracheophyta</taxon>
        <taxon>Spermatophyta</taxon>
        <taxon>Magnoliopsida</taxon>
        <taxon>Liliopsida</taxon>
        <taxon>Poales</taxon>
        <taxon>Poaceae</taxon>
        <taxon>BOP clade</taxon>
        <taxon>Oryzoideae</taxon>
        <taxon>Oryzeae</taxon>
        <taxon>Oryzinae</taxon>
        <taxon>Oryza</taxon>
    </lineage>
</organism>
<protein>
    <submittedName>
        <fullName evidence="2">Uncharacterized protein</fullName>
    </submittedName>
</protein>
<reference evidence="2" key="1">
    <citation type="submission" date="2015-06" db="UniProtKB">
        <authorList>
            <consortium name="EnsemblPlants"/>
        </authorList>
    </citation>
    <scope>IDENTIFICATION</scope>
</reference>
<feature type="compositionally biased region" description="Low complexity" evidence="1">
    <location>
        <begin position="180"/>
        <end position="193"/>
    </location>
</feature>
<feature type="compositionally biased region" description="Polar residues" evidence="1">
    <location>
        <begin position="80"/>
        <end position="89"/>
    </location>
</feature>
<dbReference type="AlphaFoldDB" id="J3KVE6"/>
<proteinExistence type="predicted"/>
<evidence type="ECO:0000313" key="2">
    <source>
        <dbReference type="EnsemblPlants" id="OB0163G10020.1"/>
    </source>
</evidence>
<name>J3KVE6_ORYBR</name>